<evidence type="ECO:0000313" key="3">
    <source>
        <dbReference type="EMBL" id="EGJ70773.1"/>
    </source>
</evidence>
<dbReference type="STRING" id="679937.Bcop_0555"/>
<sequence>MYKRVRKYPISIIIFLIICYLSFFRPPSVGVPNIPHLDKVIHFLMYFGFSSILWVEFLRDEKRTHPKKGWVIAFCLPILISGLIELLQEYCTTYRGGEWLDFLANSMGALVASLLFFFVFRKSKLF</sequence>
<keyword evidence="4" id="KW-1185">Reference proteome</keyword>
<evidence type="ECO:0000256" key="1">
    <source>
        <dbReference type="SAM" id="Phobius"/>
    </source>
</evidence>
<accession>F3ZRW7</accession>
<organism evidence="3 4">
    <name type="scientific">Bacteroides coprosuis DSM 18011</name>
    <dbReference type="NCBI Taxonomy" id="679937"/>
    <lineage>
        <taxon>Bacteria</taxon>
        <taxon>Pseudomonadati</taxon>
        <taxon>Bacteroidota</taxon>
        <taxon>Bacteroidia</taxon>
        <taxon>Bacteroidales</taxon>
        <taxon>Bacteroidaceae</taxon>
        <taxon>Bacteroides</taxon>
    </lineage>
</organism>
<dbReference type="Pfam" id="PF04892">
    <property type="entry name" value="VanZ"/>
    <property type="match status" value="1"/>
</dbReference>
<dbReference type="AlphaFoldDB" id="F3ZRW7"/>
<protein>
    <recommendedName>
        <fullName evidence="2">VanZ-like domain-containing protein</fullName>
    </recommendedName>
</protein>
<feature type="transmembrane region" description="Helical" evidence="1">
    <location>
        <begin position="70"/>
        <end position="87"/>
    </location>
</feature>
<proteinExistence type="predicted"/>
<dbReference type="eggNOG" id="COG5652">
    <property type="taxonomic scope" value="Bacteria"/>
</dbReference>
<keyword evidence="1" id="KW-0812">Transmembrane</keyword>
<dbReference type="Proteomes" id="UP000018439">
    <property type="component" value="Chromosome"/>
</dbReference>
<gene>
    <name evidence="3" type="ORF">Bcop_0555</name>
</gene>
<dbReference type="HOGENOM" id="CLU_096028_2_3_10"/>
<dbReference type="PANTHER" id="PTHR28008:SF1">
    <property type="entry name" value="DOMAIN PROTEIN, PUTATIVE (AFU_ORTHOLOGUE AFUA_3G10980)-RELATED"/>
    <property type="match status" value="1"/>
</dbReference>
<keyword evidence="1" id="KW-1133">Transmembrane helix</keyword>
<dbReference type="InterPro" id="IPR006976">
    <property type="entry name" value="VanZ-like"/>
</dbReference>
<feature type="transmembrane region" description="Helical" evidence="1">
    <location>
        <begin position="40"/>
        <end position="58"/>
    </location>
</feature>
<feature type="domain" description="VanZ-like" evidence="2">
    <location>
        <begin position="34"/>
        <end position="118"/>
    </location>
</feature>
<evidence type="ECO:0000313" key="4">
    <source>
        <dbReference type="Proteomes" id="UP000018439"/>
    </source>
</evidence>
<name>F3ZRW7_9BACE</name>
<dbReference type="OrthoDB" id="1524985at2"/>
<reference evidence="3 4" key="1">
    <citation type="journal article" date="2011" name="Stand. Genomic Sci.">
        <title>Non-contiguous finished genome sequence of Bacteroides coprosuis type strain (PC139).</title>
        <authorList>
            <person name="Land M."/>
            <person name="Held B."/>
            <person name="Gronow S."/>
            <person name="Abt B."/>
            <person name="Lucas S."/>
            <person name="Del Rio T.G."/>
            <person name="Nolan M."/>
            <person name="Tice H."/>
            <person name="Cheng J.F."/>
            <person name="Pitluck S."/>
            <person name="Liolios K."/>
            <person name="Pagani I."/>
            <person name="Ivanova N."/>
            <person name="Mavromatis K."/>
            <person name="Mikhailova N."/>
            <person name="Pati A."/>
            <person name="Tapia R."/>
            <person name="Han C."/>
            <person name="Goodwin L."/>
            <person name="Chen A."/>
            <person name="Palaniappan K."/>
            <person name="Hauser L."/>
            <person name="Brambilla E.M."/>
            <person name="Rohde M."/>
            <person name="Goker M."/>
            <person name="Detter J.C."/>
            <person name="Woyke T."/>
            <person name="Bristow J."/>
            <person name="Eisen J.A."/>
            <person name="Markowitz V."/>
            <person name="Hugenholtz P."/>
            <person name="Kyrpides N.C."/>
            <person name="Klenk H.P."/>
            <person name="Lapidus A."/>
        </authorList>
    </citation>
    <scope>NUCLEOTIDE SEQUENCE [LARGE SCALE GENOMIC DNA]</scope>
    <source>
        <strain evidence="3 4">DSM 18011</strain>
    </source>
</reference>
<feature type="transmembrane region" description="Helical" evidence="1">
    <location>
        <begin position="99"/>
        <end position="120"/>
    </location>
</feature>
<keyword evidence="1" id="KW-0472">Membrane</keyword>
<dbReference type="PANTHER" id="PTHR28008">
    <property type="entry name" value="DOMAIN PROTEIN, PUTATIVE (AFU_ORTHOLOGUE AFUA_3G10980)-RELATED"/>
    <property type="match status" value="1"/>
</dbReference>
<evidence type="ECO:0000259" key="2">
    <source>
        <dbReference type="Pfam" id="PF04892"/>
    </source>
</evidence>
<dbReference type="EMBL" id="CM001167">
    <property type="protein sequence ID" value="EGJ70773.1"/>
    <property type="molecule type" value="Genomic_DNA"/>
</dbReference>